<name>A0A075ANH3_ROZAC</name>
<sequence length="125" mass="14187">MDSQITGEYDFLSLLNLNSRYTKFLNTTFDSSYSGHIKQFPGKYDLKNGPSLLEVATSEDVQVEEFGTFDKSAWKEYVKFGADGPLVGYEEDVIGPKPVRKPIVKQPNDAEKPKISLKINLKRYD</sequence>
<proteinExistence type="predicted"/>
<protein>
    <submittedName>
        <fullName evidence="1">Uncharacterized protein</fullName>
    </submittedName>
</protein>
<evidence type="ECO:0000313" key="1">
    <source>
        <dbReference type="EMBL" id="EPZ31369.1"/>
    </source>
</evidence>
<reference evidence="1 2" key="1">
    <citation type="journal article" date="2013" name="Curr. Biol.">
        <title>Shared signatures of parasitism and phylogenomics unite Cryptomycota and microsporidia.</title>
        <authorList>
            <person name="James T.Y."/>
            <person name="Pelin A."/>
            <person name="Bonen L."/>
            <person name="Ahrendt S."/>
            <person name="Sain D."/>
            <person name="Corradi N."/>
            <person name="Stajich J.E."/>
        </authorList>
    </citation>
    <scope>NUCLEOTIDE SEQUENCE [LARGE SCALE GENOMIC DNA]</scope>
    <source>
        <strain evidence="1 2">CSF55</strain>
    </source>
</reference>
<dbReference type="Proteomes" id="UP000030755">
    <property type="component" value="Unassembled WGS sequence"/>
</dbReference>
<dbReference type="HOGENOM" id="CLU_1993892_0_0_1"/>
<gene>
    <name evidence="1" type="ORF">O9G_006387</name>
</gene>
<dbReference type="EMBL" id="KE561253">
    <property type="protein sequence ID" value="EPZ31369.1"/>
    <property type="molecule type" value="Genomic_DNA"/>
</dbReference>
<dbReference type="AlphaFoldDB" id="A0A075ANH3"/>
<accession>A0A075ANH3</accession>
<keyword evidence="2" id="KW-1185">Reference proteome</keyword>
<evidence type="ECO:0000313" key="2">
    <source>
        <dbReference type="Proteomes" id="UP000030755"/>
    </source>
</evidence>
<organism evidence="1 2">
    <name type="scientific">Rozella allomycis (strain CSF55)</name>
    <dbReference type="NCBI Taxonomy" id="988480"/>
    <lineage>
        <taxon>Eukaryota</taxon>
        <taxon>Fungi</taxon>
        <taxon>Fungi incertae sedis</taxon>
        <taxon>Cryptomycota</taxon>
        <taxon>Cryptomycota incertae sedis</taxon>
        <taxon>Rozella</taxon>
    </lineage>
</organism>